<evidence type="ECO:0000313" key="3">
    <source>
        <dbReference type="Proteomes" id="UP000663846"/>
    </source>
</evidence>
<dbReference type="EMBL" id="CAJMWS010000017">
    <property type="protein sequence ID" value="CAE6338182.1"/>
    <property type="molecule type" value="Genomic_DNA"/>
</dbReference>
<sequence>MPPPKKSTVQHLQNFLSRQGATPQVLDEELNFDPGSNNPIALSSKVMLDNKIPTSESPEKLARSLDGLMLEAPLLEDNIVLEELPNNETDPVYYPNHSSLVDPEEHETANLPPPPVKEPEGEPTNQKQISHEDTQMMLDKLSKLISLSLHRHGKMHISTLGNVVLT</sequence>
<name>A0A8H2ZWA7_9AGAM</name>
<evidence type="ECO:0000313" key="2">
    <source>
        <dbReference type="EMBL" id="CAE6338182.1"/>
    </source>
</evidence>
<feature type="region of interest" description="Disordered" evidence="1">
    <location>
        <begin position="86"/>
        <end position="127"/>
    </location>
</feature>
<proteinExistence type="predicted"/>
<reference evidence="2" key="1">
    <citation type="submission" date="2021-01" db="EMBL/GenBank/DDBJ databases">
        <authorList>
            <person name="Kaushik A."/>
        </authorList>
    </citation>
    <scope>NUCLEOTIDE SEQUENCE</scope>
    <source>
        <strain evidence="2">AG1-1C</strain>
    </source>
</reference>
<comment type="caution">
    <text evidence="2">The sequence shown here is derived from an EMBL/GenBank/DDBJ whole genome shotgun (WGS) entry which is preliminary data.</text>
</comment>
<evidence type="ECO:0000256" key="1">
    <source>
        <dbReference type="SAM" id="MobiDB-lite"/>
    </source>
</evidence>
<dbReference type="Proteomes" id="UP000663846">
    <property type="component" value="Unassembled WGS sequence"/>
</dbReference>
<dbReference type="AlphaFoldDB" id="A0A8H2ZWA7"/>
<gene>
    <name evidence="2" type="ORF">RDB_LOCUS2214</name>
</gene>
<accession>A0A8H2ZWA7</accession>
<organism evidence="2 3">
    <name type="scientific">Rhizoctonia solani</name>
    <dbReference type="NCBI Taxonomy" id="456999"/>
    <lineage>
        <taxon>Eukaryota</taxon>
        <taxon>Fungi</taxon>
        <taxon>Dikarya</taxon>
        <taxon>Basidiomycota</taxon>
        <taxon>Agaricomycotina</taxon>
        <taxon>Agaricomycetes</taxon>
        <taxon>Cantharellales</taxon>
        <taxon>Ceratobasidiaceae</taxon>
        <taxon>Rhizoctonia</taxon>
    </lineage>
</organism>
<protein>
    <submittedName>
        <fullName evidence="2">Uncharacterized protein</fullName>
    </submittedName>
</protein>